<evidence type="ECO:0000313" key="1">
    <source>
        <dbReference type="EMBL" id="KAK4412101.1"/>
    </source>
</evidence>
<proteinExistence type="predicted"/>
<feature type="non-terminal residue" evidence="1">
    <location>
        <position position="1"/>
    </location>
</feature>
<accession>A0AAE2C7Q6</accession>
<dbReference type="Proteomes" id="UP001293254">
    <property type="component" value="Unassembled WGS sequence"/>
</dbReference>
<evidence type="ECO:0000313" key="2">
    <source>
        <dbReference type="Proteomes" id="UP001293254"/>
    </source>
</evidence>
<reference evidence="1" key="2">
    <citation type="journal article" date="2024" name="Plant">
        <title>Genomic evolution and insights into agronomic trait innovations of Sesamum species.</title>
        <authorList>
            <person name="Miao H."/>
            <person name="Wang L."/>
            <person name="Qu L."/>
            <person name="Liu H."/>
            <person name="Sun Y."/>
            <person name="Le M."/>
            <person name="Wang Q."/>
            <person name="Wei S."/>
            <person name="Zheng Y."/>
            <person name="Lin W."/>
            <person name="Duan Y."/>
            <person name="Cao H."/>
            <person name="Xiong S."/>
            <person name="Wang X."/>
            <person name="Wei L."/>
            <person name="Li C."/>
            <person name="Ma Q."/>
            <person name="Ju M."/>
            <person name="Zhao R."/>
            <person name="Li G."/>
            <person name="Mu C."/>
            <person name="Tian Q."/>
            <person name="Mei H."/>
            <person name="Zhang T."/>
            <person name="Gao T."/>
            <person name="Zhang H."/>
        </authorList>
    </citation>
    <scope>NUCLEOTIDE SEQUENCE</scope>
    <source>
        <strain evidence="1">3651</strain>
    </source>
</reference>
<protein>
    <submittedName>
        <fullName evidence="1">Uncharacterized protein</fullName>
    </submittedName>
</protein>
<dbReference type="AlphaFoldDB" id="A0AAE2C7Q6"/>
<dbReference type="EMBL" id="JACGWO010000026">
    <property type="protein sequence ID" value="KAK4412101.1"/>
    <property type="molecule type" value="Genomic_DNA"/>
</dbReference>
<sequence length="273" mass="30060">FEGKLGIANSLSEAEAKFPQSSGKGVEEVLVTRLQKFSHHPNRRRTLKKLKLKRGKEHSLEAVSVPWSVPVSLSDVQYELLQPLIHTSNGAPTLAGTHTSLFERAISSWPSLLSLSVEWLPLLKAFSLCLSRIPCSGLRGPKHSEDKEGNEVKPIQCKASSLIEYSSVEYGTRGPTRKALPAYHFEFQGASLGGSLMDMGGQSTLPGLITDTPRNQCGLVEARESERRKPAYSFFSSSSYPIMYYQDKGRWHNAALTDVSDCSFMQCITGGPQ</sequence>
<keyword evidence="2" id="KW-1185">Reference proteome</keyword>
<name>A0AAE2C7Q6_9LAMI</name>
<reference evidence="1" key="1">
    <citation type="submission" date="2020-06" db="EMBL/GenBank/DDBJ databases">
        <authorList>
            <person name="Li T."/>
            <person name="Hu X."/>
            <person name="Zhang T."/>
            <person name="Song X."/>
            <person name="Zhang H."/>
            <person name="Dai N."/>
            <person name="Sheng W."/>
            <person name="Hou X."/>
            <person name="Wei L."/>
        </authorList>
    </citation>
    <scope>NUCLEOTIDE SEQUENCE</scope>
    <source>
        <strain evidence="1">3651</strain>
        <tissue evidence="1">Leaf</tissue>
    </source>
</reference>
<gene>
    <name evidence="1" type="ORF">Salat_2970800</name>
</gene>
<comment type="caution">
    <text evidence="1">The sequence shown here is derived from an EMBL/GenBank/DDBJ whole genome shotgun (WGS) entry which is preliminary data.</text>
</comment>
<organism evidence="1 2">
    <name type="scientific">Sesamum alatum</name>
    <dbReference type="NCBI Taxonomy" id="300844"/>
    <lineage>
        <taxon>Eukaryota</taxon>
        <taxon>Viridiplantae</taxon>
        <taxon>Streptophyta</taxon>
        <taxon>Embryophyta</taxon>
        <taxon>Tracheophyta</taxon>
        <taxon>Spermatophyta</taxon>
        <taxon>Magnoliopsida</taxon>
        <taxon>eudicotyledons</taxon>
        <taxon>Gunneridae</taxon>
        <taxon>Pentapetalae</taxon>
        <taxon>asterids</taxon>
        <taxon>lamiids</taxon>
        <taxon>Lamiales</taxon>
        <taxon>Pedaliaceae</taxon>
        <taxon>Sesamum</taxon>
    </lineage>
</organism>